<dbReference type="InterPro" id="IPR029044">
    <property type="entry name" value="Nucleotide-diphossugar_trans"/>
</dbReference>
<evidence type="ECO:0000256" key="7">
    <source>
        <dbReference type="ARBA" id="ARBA00006739"/>
    </source>
</evidence>
<dbReference type="GO" id="GO:0006398">
    <property type="term" value="P:mRNA 3'-end processing by stem-loop binding and cleavage"/>
    <property type="evidence" value="ECO:0007669"/>
    <property type="project" value="InterPro"/>
</dbReference>
<protein>
    <recommendedName>
        <fullName evidence="18">Cleavage and polyadenylation specificity factor subunit 2</fullName>
    </recommendedName>
    <alternativeName>
        <fullName evidence="18">Cleavage and polyadenylation specificity factor 100 kDa subunit</fullName>
    </alternativeName>
</protein>
<evidence type="ECO:0000256" key="4">
    <source>
        <dbReference type="ARBA" id="ARBA00004123"/>
    </source>
</evidence>
<keyword evidence="17 18" id="KW-0539">Nucleus</keyword>
<dbReference type="AlphaFoldDB" id="A0A7R9BFN1"/>
<dbReference type="SUPFAM" id="SSF56281">
    <property type="entry name" value="Metallo-hydrolase/oxidoreductase"/>
    <property type="match status" value="1"/>
</dbReference>
<evidence type="ECO:0000256" key="9">
    <source>
        <dbReference type="ARBA" id="ARBA00022664"/>
    </source>
</evidence>
<dbReference type="GO" id="GO:0046467">
    <property type="term" value="P:membrane lipid biosynthetic process"/>
    <property type="evidence" value="ECO:0007669"/>
    <property type="project" value="UniProtKB-ARBA"/>
</dbReference>
<dbReference type="InterPro" id="IPR036866">
    <property type="entry name" value="RibonucZ/Hydroxyglut_hydro"/>
</dbReference>
<dbReference type="GO" id="GO:0004582">
    <property type="term" value="F:dolichyl-phosphate beta-D-mannosyltransferase activity"/>
    <property type="evidence" value="ECO:0007669"/>
    <property type="project" value="InterPro"/>
</dbReference>
<evidence type="ECO:0000256" key="16">
    <source>
        <dbReference type="ARBA" id="ARBA00023211"/>
    </source>
</evidence>
<dbReference type="Gene3D" id="3.90.550.10">
    <property type="entry name" value="Spore Coat Polysaccharide Biosynthesis Protein SpsA, Chain A"/>
    <property type="match status" value="1"/>
</dbReference>
<comment type="subcellular location">
    <subcellularLocation>
        <location evidence="5">Endoplasmic reticulum</location>
    </subcellularLocation>
    <subcellularLocation>
        <location evidence="4 18">Nucleus</location>
    </subcellularLocation>
</comment>
<dbReference type="Proteomes" id="UP000678499">
    <property type="component" value="Unassembled WGS sequence"/>
</dbReference>
<dbReference type="SUPFAM" id="SSF53448">
    <property type="entry name" value="Nucleotide-diphospho-sugar transferases"/>
    <property type="match status" value="1"/>
</dbReference>
<dbReference type="GO" id="GO:0006664">
    <property type="term" value="P:glycolipid metabolic process"/>
    <property type="evidence" value="ECO:0007669"/>
    <property type="project" value="UniProtKB-ARBA"/>
</dbReference>
<evidence type="ECO:0000256" key="6">
    <source>
        <dbReference type="ARBA" id="ARBA00004922"/>
    </source>
</evidence>
<dbReference type="InterPro" id="IPR025069">
    <property type="entry name" value="Cpsf2_C"/>
</dbReference>
<dbReference type="GO" id="GO:1901137">
    <property type="term" value="P:carbohydrate derivative biosynthetic process"/>
    <property type="evidence" value="ECO:0007669"/>
    <property type="project" value="UniProtKB-ARBA"/>
</dbReference>
<dbReference type="GO" id="GO:0006661">
    <property type="term" value="P:phosphatidylinositol biosynthetic process"/>
    <property type="evidence" value="ECO:0007669"/>
    <property type="project" value="UniProtKB-ARBA"/>
</dbReference>
<dbReference type="Gene3D" id="3.60.15.10">
    <property type="entry name" value="Ribonuclease Z/Hydroxyacylglutathione hydrolase-like"/>
    <property type="match status" value="1"/>
</dbReference>
<dbReference type="InterPro" id="IPR027075">
    <property type="entry name" value="CPSF2"/>
</dbReference>
<dbReference type="GO" id="GO:0016020">
    <property type="term" value="C:membrane"/>
    <property type="evidence" value="ECO:0007669"/>
    <property type="project" value="GOC"/>
</dbReference>
<keyword evidence="22" id="KW-1185">Reference proteome</keyword>
<dbReference type="InterPro" id="IPR001173">
    <property type="entry name" value="Glyco_trans_2-like"/>
</dbReference>
<evidence type="ECO:0000256" key="12">
    <source>
        <dbReference type="ARBA" id="ARBA00022723"/>
    </source>
</evidence>
<dbReference type="OrthoDB" id="64353at2759"/>
<comment type="cofactor">
    <cofactor evidence="2">
        <name>Mn(2+)</name>
        <dbReference type="ChEBI" id="CHEBI:29035"/>
    </cofactor>
</comment>
<feature type="transmembrane region" description="Helical" evidence="19">
    <location>
        <begin position="1063"/>
        <end position="1085"/>
    </location>
</feature>
<dbReference type="CDD" id="cd06442">
    <property type="entry name" value="DPM1_like"/>
    <property type="match status" value="1"/>
</dbReference>
<evidence type="ECO:0000256" key="1">
    <source>
        <dbReference type="ARBA" id="ARBA00001913"/>
    </source>
</evidence>
<dbReference type="Pfam" id="PF13299">
    <property type="entry name" value="CPSF100_C"/>
    <property type="match status" value="1"/>
</dbReference>
<keyword evidence="14" id="KW-0460">Magnesium</keyword>
<comment type="similarity">
    <text evidence="8 18">Belongs to the metallo-beta-lactamase superfamily. RNA-metabolizing metallo-beta-lactamase-like family. CPSF2/YSH1 subfamily.</text>
</comment>
<keyword evidence="19" id="KW-1133">Transmembrane helix</keyword>
<dbReference type="SMART" id="SM01027">
    <property type="entry name" value="Beta-Casp"/>
    <property type="match status" value="1"/>
</dbReference>
<evidence type="ECO:0000256" key="11">
    <source>
        <dbReference type="ARBA" id="ARBA00022679"/>
    </source>
</evidence>
<evidence type="ECO:0000256" key="8">
    <source>
        <dbReference type="ARBA" id="ARBA00010624"/>
    </source>
</evidence>
<proteinExistence type="inferred from homology"/>
<gene>
    <name evidence="21" type="ORF">NMOB1V02_LOCUS2230</name>
</gene>
<evidence type="ECO:0000256" key="3">
    <source>
        <dbReference type="ARBA" id="ARBA00001946"/>
    </source>
</evidence>
<dbReference type="FunFam" id="3.60.15.10:FF:000008">
    <property type="entry name" value="Cleavage and polyadenylation specificity factor subunit 2"/>
    <property type="match status" value="1"/>
</dbReference>
<keyword evidence="19" id="KW-0472">Membrane</keyword>
<dbReference type="PANTHER" id="PTHR45922">
    <property type="entry name" value="CLEAVAGE AND POLYADENYLATION SPECIFICITY FACTOR SUBUNIT 2"/>
    <property type="match status" value="1"/>
</dbReference>
<dbReference type="Pfam" id="PF00535">
    <property type="entry name" value="Glycos_transf_2"/>
    <property type="match status" value="1"/>
</dbReference>
<keyword evidence="10" id="KW-0328">Glycosyltransferase</keyword>
<keyword evidence="19" id="KW-0812">Transmembrane</keyword>
<dbReference type="InterPro" id="IPR035639">
    <property type="entry name" value="CPSF2_MBL"/>
</dbReference>
<organism evidence="21">
    <name type="scientific">Notodromas monacha</name>
    <dbReference type="NCBI Taxonomy" id="399045"/>
    <lineage>
        <taxon>Eukaryota</taxon>
        <taxon>Metazoa</taxon>
        <taxon>Ecdysozoa</taxon>
        <taxon>Arthropoda</taxon>
        <taxon>Crustacea</taxon>
        <taxon>Oligostraca</taxon>
        <taxon>Ostracoda</taxon>
        <taxon>Podocopa</taxon>
        <taxon>Podocopida</taxon>
        <taxon>Cypridocopina</taxon>
        <taxon>Cypridoidea</taxon>
        <taxon>Cyprididae</taxon>
        <taxon>Notodromas</taxon>
    </lineage>
</organism>
<keyword evidence="11" id="KW-0808">Transferase</keyword>
<dbReference type="GO" id="GO:0046872">
    <property type="term" value="F:metal ion binding"/>
    <property type="evidence" value="ECO:0007669"/>
    <property type="project" value="UniProtKB-KW"/>
</dbReference>
<dbReference type="InterPro" id="IPR001279">
    <property type="entry name" value="Metallo-B-lactamas"/>
</dbReference>
<dbReference type="CDD" id="cd16293">
    <property type="entry name" value="CPSF2-like_MBL-fold"/>
    <property type="match status" value="1"/>
</dbReference>
<dbReference type="EMBL" id="CAJPEX010000245">
    <property type="protein sequence ID" value="CAG0914549.1"/>
    <property type="molecule type" value="Genomic_DNA"/>
</dbReference>
<dbReference type="GO" id="GO:0005783">
    <property type="term" value="C:endoplasmic reticulum"/>
    <property type="evidence" value="ECO:0007669"/>
    <property type="project" value="UniProtKB-SubCell"/>
</dbReference>
<evidence type="ECO:0000256" key="2">
    <source>
        <dbReference type="ARBA" id="ARBA00001936"/>
    </source>
</evidence>
<dbReference type="InterPro" id="IPR022712">
    <property type="entry name" value="Beta_Casp"/>
</dbReference>
<comment type="cofactor">
    <cofactor evidence="1">
        <name>Ca(2+)</name>
        <dbReference type="ChEBI" id="CHEBI:29108"/>
    </cofactor>
</comment>
<evidence type="ECO:0000259" key="20">
    <source>
        <dbReference type="SMART" id="SM01027"/>
    </source>
</evidence>
<name>A0A7R9BFN1_9CRUS</name>
<dbReference type="InterPro" id="IPR039528">
    <property type="entry name" value="DPM1-like"/>
</dbReference>
<keyword evidence="15 18" id="KW-0694">RNA-binding</keyword>
<dbReference type="Pfam" id="PF10996">
    <property type="entry name" value="Beta-Casp"/>
    <property type="match status" value="1"/>
</dbReference>
<evidence type="ECO:0000256" key="17">
    <source>
        <dbReference type="ARBA" id="ARBA00023242"/>
    </source>
</evidence>
<comment type="pathway">
    <text evidence="6">Protein modification; protein glycosylation.</text>
</comment>
<evidence type="ECO:0000256" key="13">
    <source>
        <dbReference type="ARBA" id="ARBA00022824"/>
    </source>
</evidence>
<dbReference type="FunFam" id="3.90.550.10:FF:000036">
    <property type="entry name" value="Dolichol-phosphate mannosyltransferase subunit 1"/>
    <property type="match status" value="1"/>
</dbReference>
<feature type="domain" description="Beta-Casp" evidence="20">
    <location>
        <begin position="247"/>
        <end position="373"/>
    </location>
</feature>
<keyword evidence="12" id="KW-0479">Metal-binding</keyword>
<evidence type="ECO:0000256" key="15">
    <source>
        <dbReference type="ARBA" id="ARBA00022884"/>
    </source>
</evidence>
<dbReference type="GO" id="GO:0005847">
    <property type="term" value="C:mRNA cleavage and polyadenylation specificity factor complex"/>
    <property type="evidence" value="ECO:0007669"/>
    <property type="project" value="InterPro"/>
</dbReference>
<dbReference type="Pfam" id="PF16661">
    <property type="entry name" value="Lactamase_B_6"/>
    <property type="match status" value="1"/>
</dbReference>
<comment type="cofactor">
    <cofactor evidence="3">
        <name>Mg(2+)</name>
        <dbReference type="ChEBI" id="CHEBI:18420"/>
    </cofactor>
</comment>
<keyword evidence="9 18" id="KW-0507">mRNA processing</keyword>
<dbReference type="GO" id="GO:0003723">
    <property type="term" value="F:RNA binding"/>
    <property type="evidence" value="ECO:0007669"/>
    <property type="project" value="UniProtKB-KW"/>
</dbReference>
<comment type="similarity">
    <text evidence="7">Belongs to the glycosyltransferase 2 family.</text>
</comment>
<keyword evidence="13" id="KW-0256">Endoplasmic reticulum</keyword>
<dbReference type="GO" id="GO:0051604">
    <property type="term" value="P:protein maturation"/>
    <property type="evidence" value="ECO:0007669"/>
    <property type="project" value="UniProtKB-ARBA"/>
</dbReference>
<evidence type="ECO:0000256" key="19">
    <source>
        <dbReference type="SAM" id="Phobius"/>
    </source>
</evidence>
<evidence type="ECO:0000256" key="5">
    <source>
        <dbReference type="ARBA" id="ARBA00004240"/>
    </source>
</evidence>
<evidence type="ECO:0000313" key="22">
    <source>
        <dbReference type="Proteomes" id="UP000678499"/>
    </source>
</evidence>
<reference evidence="21" key="1">
    <citation type="submission" date="2020-11" db="EMBL/GenBank/DDBJ databases">
        <authorList>
            <person name="Tran Van P."/>
        </authorList>
    </citation>
    <scope>NUCLEOTIDE SEQUENCE</scope>
</reference>
<accession>A0A7R9BFN1</accession>
<keyword evidence="16" id="KW-0464">Manganese</keyword>
<evidence type="ECO:0000256" key="18">
    <source>
        <dbReference type="RuleBase" id="RU365006"/>
    </source>
</evidence>
<evidence type="ECO:0000256" key="10">
    <source>
        <dbReference type="ARBA" id="ARBA00022676"/>
    </source>
</evidence>
<dbReference type="EMBL" id="OA882282">
    <property type="protein sequence ID" value="CAD7274397.1"/>
    <property type="molecule type" value="Genomic_DNA"/>
</dbReference>
<sequence length="1086" mass="120519">MTSIIKLQCLSGGTDSESPHCYLLQIDEYRILLDCGWDEKFSFEGIKELRKHVNEIDAVLLSYPDMLHLGALPYAVGRLGLNCPVYATIPVYKMGQMFLYDVYQSHHNQEDFNLFSLDDVDAAFDKFVQLKYNQTVQLKGKGTGLTATPFPAGHMLGGTVWRITLDDEEDIVYAVDYNHKKERHLNGCSILDVTHKRRPSLLITDGLNLTYQQARRRVRDEQLMTTILTVLRGGGNVLLAIDTAGRVLELTHMMDQLWRQQDAGLLAYSLALLNNVAFNVVEFAKSQIEWMSEKLMKSLSEGSRVNPFQFKYVQICHSIQELNRIPDPKVVLASLPDLECGFSRDLFHNWVQDRKNAIILTSKTSPGTLARHLIDNPNLKELELEVRKRIRLEGRELEDHKFRLKETKKPLRRIKSEKLGKLGGAVESSDSESDDEVLVGDHLGTAVKDGAIRHDLIVLRNPNSDKPTSYAIPIPDSKSAVGLVLKGGASGSKAIKGSGAGTSAAAFQTFAPKSHRHPMFPHSEERIKSDDYGQVIRPEEFAMLERGGLDGTEDNKENYLLGLDEEAVVEVEQPSKCTRELQTVTVNAGIHFIDFDGRSDGDFLKRVVTQLKPTHLVVVRSGAESQAACKALTELAIKSGVQRCHLMSNRQVIEASVESHIFSVLMDEALLANLDFVALNTSNRSGDDQATEQLAWIEAVIRKRKRVREEPSIAGKDDDPVIAKDEYVDVLEPLPENEKPGFHSALFINDLKLSDFRETLNRKGISAEISSGILWCCNDTIALRRPVAGGQIALEGVLSESYFLIRDLLGCAVHGEMPKTKKYSILLPTYNERENLPIIVWLLVQTLETAGINFEIIIIDDASPDGTQEVARNLAEIYGVERILLRPRPGKLGLGTAYVHGLKHCSGDYVIIMDADLSHHPKFIPRFIEAQMKGDFDIVTGTRYEGNGGVSGWDMKRKIVSSGANVLTQVLLQPGVSDITGSFRLFKKPVLENLMAAATSKGYVFQMEVIVRARAAGYRISAVPITFVDRLYGESKLGATEIIQFAKGLLSLFATVPCPSDTFGANVGFIAVLLVFGVAFSAFVLG</sequence>
<dbReference type="PANTHER" id="PTHR45922:SF1">
    <property type="entry name" value="CLEAVAGE AND POLYADENYLATION SPECIFICITY FACTOR SUBUNIT 2"/>
    <property type="match status" value="1"/>
</dbReference>
<evidence type="ECO:0000256" key="14">
    <source>
        <dbReference type="ARBA" id="ARBA00022842"/>
    </source>
</evidence>
<evidence type="ECO:0000313" key="21">
    <source>
        <dbReference type="EMBL" id="CAD7274397.1"/>
    </source>
</evidence>